<sequence length="121" mass="12574">SRGGGETPDPERKGGGPEWRGCPLVGRHHVNYTGWLGEREEEEAVSRATGGQGEAVVAEPGLRSAGQSTEQDWLEAVASEAGAGAGLGLSAGRKMTAGRGATVETSTHRSSEERLAERCLC</sequence>
<feature type="region of interest" description="Disordered" evidence="1">
    <location>
        <begin position="97"/>
        <end position="121"/>
    </location>
</feature>
<gene>
    <name evidence="2" type="ORF">U0070_014259</name>
</gene>
<dbReference type="Proteomes" id="UP001488838">
    <property type="component" value="Unassembled WGS sequence"/>
</dbReference>
<accession>A0AAW0I1X1</accession>
<feature type="compositionally biased region" description="Basic and acidic residues" evidence="1">
    <location>
        <begin position="106"/>
        <end position="121"/>
    </location>
</feature>
<evidence type="ECO:0000256" key="1">
    <source>
        <dbReference type="SAM" id="MobiDB-lite"/>
    </source>
</evidence>
<proteinExistence type="predicted"/>
<keyword evidence="3" id="KW-1185">Reference proteome</keyword>
<evidence type="ECO:0000313" key="2">
    <source>
        <dbReference type="EMBL" id="KAK7808397.1"/>
    </source>
</evidence>
<name>A0AAW0I1X1_MYOGA</name>
<protein>
    <submittedName>
        <fullName evidence="2">Uncharacterized protein</fullName>
    </submittedName>
</protein>
<organism evidence="2 3">
    <name type="scientific">Myodes glareolus</name>
    <name type="common">Bank vole</name>
    <name type="synonym">Clethrionomys glareolus</name>
    <dbReference type="NCBI Taxonomy" id="447135"/>
    <lineage>
        <taxon>Eukaryota</taxon>
        <taxon>Metazoa</taxon>
        <taxon>Chordata</taxon>
        <taxon>Craniata</taxon>
        <taxon>Vertebrata</taxon>
        <taxon>Euteleostomi</taxon>
        <taxon>Mammalia</taxon>
        <taxon>Eutheria</taxon>
        <taxon>Euarchontoglires</taxon>
        <taxon>Glires</taxon>
        <taxon>Rodentia</taxon>
        <taxon>Myomorpha</taxon>
        <taxon>Muroidea</taxon>
        <taxon>Cricetidae</taxon>
        <taxon>Arvicolinae</taxon>
        <taxon>Myodes</taxon>
    </lineage>
</organism>
<feature type="non-terminal residue" evidence="2">
    <location>
        <position position="1"/>
    </location>
</feature>
<feature type="region of interest" description="Disordered" evidence="1">
    <location>
        <begin position="47"/>
        <end position="68"/>
    </location>
</feature>
<feature type="region of interest" description="Disordered" evidence="1">
    <location>
        <begin position="1"/>
        <end position="24"/>
    </location>
</feature>
<evidence type="ECO:0000313" key="3">
    <source>
        <dbReference type="Proteomes" id="UP001488838"/>
    </source>
</evidence>
<comment type="caution">
    <text evidence="2">The sequence shown here is derived from an EMBL/GenBank/DDBJ whole genome shotgun (WGS) entry which is preliminary data.</text>
</comment>
<reference evidence="2 3" key="1">
    <citation type="journal article" date="2023" name="bioRxiv">
        <title>Conserved and derived expression patterns and positive selection on dental genes reveal complex evolutionary context of ever-growing rodent molars.</title>
        <authorList>
            <person name="Calamari Z.T."/>
            <person name="Song A."/>
            <person name="Cohen E."/>
            <person name="Akter M."/>
            <person name="Roy R.D."/>
            <person name="Hallikas O."/>
            <person name="Christensen M.M."/>
            <person name="Li P."/>
            <person name="Marangoni P."/>
            <person name="Jernvall J."/>
            <person name="Klein O.D."/>
        </authorList>
    </citation>
    <scope>NUCLEOTIDE SEQUENCE [LARGE SCALE GENOMIC DNA]</scope>
    <source>
        <strain evidence="2">V071</strain>
    </source>
</reference>
<dbReference type="EMBL" id="JBBHLL010000240">
    <property type="protein sequence ID" value="KAK7808397.1"/>
    <property type="molecule type" value="Genomic_DNA"/>
</dbReference>
<dbReference type="AlphaFoldDB" id="A0AAW0I1X1"/>